<dbReference type="AlphaFoldDB" id="A0A4Y2MI70"/>
<proteinExistence type="predicted"/>
<organism evidence="1 2">
    <name type="scientific">Araneus ventricosus</name>
    <name type="common">Orbweaver spider</name>
    <name type="synonym">Epeira ventricosa</name>
    <dbReference type="NCBI Taxonomy" id="182803"/>
    <lineage>
        <taxon>Eukaryota</taxon>
        <taxon>Metazoa</taxon>
        <taxon>Ecdysozoa</taxon>
        <taxon>Arthropoda</taxon>
        <taxon>Chelicerata</taxon>
        <taxon>Arachnida</taxon>
        <taxon>Araneae</taxon>
        <taxon>Araneomorphae</taxon>
        <taxon>Entelegynae</taxon>
        <taxon>Araneoidea</taxon>
        <taxon>Araneidae</taxon>
        <taxon>Araneus</taxon>
    </lineage>
</organism>
<evidence type="ECO:0000313" key="1">
    <source>
        <dbReference type="EMBL" id="GBN26871.1"/>
    </source>
</evidence>
<evidence type="ECO:0000313" key="2">
    <source>
        <dbReference type="Proteomes" id="UP000499080"/>
    </source>
</evidence>
<gene>
    <name evidence="1" type="ORF">AVEN_240435_1</name>
</gene>
<reference evidence="1 2" key="1">
    <citation type="journal article" date="2019" name="Sci. Rep.">
        <title>Orb-weaving spider Araneus ventricosus genome elucidates the spidroin gene catalogue.</title>
        <authorList>
            <person name="Kono N."/>
            <person name="Nakamura H."/>
            <person name="Ohtoshi R."/>
            <person name="Moran D.A.P."/>
            <person name="Shinohara A."/>
            <person name="Yoshida Y."/>
            <person name="Fujiwara M."/>
            <person name="Mori M."/>
            <person name="Tomita M."/>
            <person name="Arakawa K."/>
        </authorList>
    </citation>
    <scope>NUCLEOTIDE SEQUENCE [LARGE SCALE GENOMIC DNA]</scope>
</reference>
<sequence length="128" mass="14479">MIHHRNSFHRRCFRLTRGHNAFSSSEFRFRIFKTNTTEVALSLFTFSSHISFLFPPFLNTLPSKAREVVDELPPGDPSSSWTNHPTAVVCLPSWCSLDAVNLNLRSLSAYTQVIYQKKPHSAGPCGLV</sequence>
<keyword evidence="2" id="KW-1185">Reference proteome</keyword>
<dbReference type="Proteomes" id="UP000499080">
    <property type="component" value="Unassembled WGS sequence"/>
</dbReference>
<accession>A0A4Y2MI70</accession>
<comment type="caution">
    <text evidence="1">The sequence shown here is derived from an EMBL/GenBank/DDBJ whole genome shotgun (WGS) entry which is preliminary data.</text>
</comment>
<name>A0A4Y2MI70_ARAVE</name>
<protein>
    <submittedName>
        <fullName evidence="1">Uncharacterized protein</fullName>
    </submittedName>
</protein>
<dbReference type="EMBL" id="BGPR01007439">
    <property type="protein sequence ID" value="GBN26871.1"/>
    <property type="molecule type" value="Genomic_DNA"/>
</dbReference>